<evidence type="ECO:0000313" key="1">
    <source>
        <dbReference type="EMBL" id="GFQ73198.1"/>
    </source>
</evidence>
<gene>
    <name evidence="1" type="ORF">TNCT_496631</name>
</gene>
<keyword evidence="2" id="KW-1185">Reference proteome</keyword>
<name>A0A8X6G391_TRICU</name>
<sequence>MKMARLNNPSTQKNTLYFEGADDIRKSNNLEKRFFKQMTKKSNVTENYTRVSNQSWRLPALHTGNITAHPLLPQGCHGAVCSIL</sequence>
<comment type="caution">
    <text evidence="1">The sequence shown here is derived from an EMBL/GenBank/DDBJ whole genome shotgun (WGS) entry which is preliminary data.</text>
</comment>
<reference evidence="1" key="1">
    <citation type="submission" date="2020-07" db="EMBL/GenBank/DDBJ databases">
        <title>Multicomponent nature underlies the extraordinary mechanical properties of spider dragline silk.</title>
        <authorList>
            <person name="Kono N."/>
            <person name="Nakamura H."/>
            <person name="Mori M."/>
            <person name="Yoshida Y."/>
            <person name="Ohtoshi R."/>
            <person name="Malay A.D."/>
            <person name="Moran D.A.P."/>
            <person name="Tomita M."/>
            <person name="Numata K."/>
            <person name="Arakawa K."/>
        </authorList>
    </citation>
    <scope>NUCLEOTIDE SEQUENCE</scope>
</reference>
<organism evidence="1 2">
    <name type="scientific">Trichonephila clavata</name>
    <name type="common">Joro spider</name>
    <name type="synonym">Nephila clavata</name>
    <dbReference type="NCBI Taxonomy" id="2740835"/>
    <lineage>
        <taxon>Eukaryota</taxon>
        <taxon>Metazoa</taxon>
        <taxon>Ecdysozoa</taxon>
        <taxon>Arthropoda</taxon>
        <taxon>Chelicerata</taxon>
        <taxon>Arachnida</taxon>
        <taxon>Araneae</taxon>
        <taxon>Araneomorphae</taxon>
        <taxon>Entelegynae</taxon>
        <taxon>Araneoidea</taxon>
        <taxon>Nephilidae</taxon>
        <taxon>Trichonephila</taxon>
    </lineage>
</organism>
<dbReference type="EMBL" id="BMAO01001420">
    <property type="protein sequence ID" value="GFQ73198.1"/>
    <property type="molecule type" value="Genomic_DNA"/>
</dbReference>
<dbReference type="OrthoDB" id="67688at2759"/>
<accession>A0A8X6G391</accession>
<dbReference type="AlphaFoldDB" id="A0A8X6G391"/>
<proteinExistence type="predicted"/>
<evidence type="ECO:0000313" key="2">
    <source>
        <dbReference type="Proteomes" id="UP000887116"/>
    </source>
</evidence>
<dbReference type="Proteomes" id="UP000887116">
    <property type="component" value="Unassembled WGS sequence"/>
</dbReference>
<protein>
    <submittedName>
        <fullName evidence="1">Uncharacterized protein</fullName>
    </submittedName>
</protein>